<dbReference type="Gene3D" id="3.40.50.2000">
    <property type="entry name" value="Glycogen Phosphorylase B"/>
    <property type="match status" value="2"/>
</dbReference>
<evidence type="ECO:0000313" key="2">
    <source>
        <dbReference type="Proteomes" id="UP000294564"/>
    </source>
</evidence>
<evidence type="ECO:0000313" key="1">
    <source>
        <dbReference type="EMBL" id="TCP24027.1"/>
    </source>
</evidence>
<sequence length="378" mass="43970">MKILSIPYINGGLSHFLPLYVLNNKLIKGMEVTNSFLVNKGVQRFLEIKKIPFVSTNYMLDERLINNLDIARINQRIFEMETEAFDITKPDIVIEDGSFITPIIAEQRSIPRISIQRTGIFRSIDTKYRISSHVHSMQQRKDKKKVNDSDISFLEQYSNSKAKIIPGIPSIECLPDNIKNKESYFYSGPLIIKDKPSQNLLDRLNKFLDRNNKKRIVFITTGTIDRTPINQYIEYFLKKNYAVITTCNCKIDEVYKESVFYNQLLPLHHVCSISSLVIHQCGSGMYHYPIMNKVPSITVGTRCYDREDIAQRLQNLKVSGHIPHPDDNANYWNIFKEKVDKFEKNELVDFNKLKELKEEINNTSLNFQIDKVIQFTLS</sequence>
<accession>A0A4R2NQI1</accession>
<dbReference type="OrthoDB" id="1234466at2"/>
<evidence type="ECO:0008006" key="3">
    <source>
        <dbReference type="Google" id="ProtNLM"/>
    </source>
</evidence>
<proteinExistence type="predicted"/>
<dbReference type="AlphaFoldDB" id="A0A4R2NQI1"/>
<organism evidence="1 2">
    <name type="scientific">Tenacibaculum skagerrakense</name>
    <dbReference type="NCBI Taxonomy" id="186571"/>
    <lineage>
        <taxon>Bacteria</taxon>
        <taxon>Pseudomonadati</taxon>
        <taxon>Bacteroidota</taxon>
        <taxon>Flavobacteriia</taxon>
        <taxon>Flavobacteriales</taxon>
        <taxon>Flavobacteriaceae</taxon>
        <taxon>Tenacibaculum</taxon>
    </lineage>
</organism>
<dbReference type="RefSeq" id="WP_132795296.1">
    <property type="nucleotide sequence ID" value="NZ_SLXM01000007.1"/>
</dbReference>
<protein>
    <recommendedName>
        <fullName evidence="3">UDP:flavonoid glycosyltransferase YjiC (YdhE family)</fullName>
    </recommendedName>
</protein>
<gene>
    <name evidence="1" type="ORF">EV195_107193</name>
</gene>
<keyword evidence="2" id="KW-1185">Reference proteome</keyword>
<reference evidence="1 2" key="1">
    <citation type="submission" date="2019-03" db="EMBL/GenBank/DDBJ databases">
        <title>Genomic Encyclopedia of Type Strains, Phase IV (KMG-IV): sequencing the most valuable type-strain genomes for metagenomic binning, comparative biology and taxonomic classification.</title>
        <authorList>
            <person name="Goeker M."/>
        </authorList>
    </citation>
    <scope>NUCLEOTIDE SEQUENCE [LARGE SCALE GENOMIC DNA]</scope>
    <source>
        <strain evidence="1 2">DSM 14836</strain>
    </source>
</reference>
<dbReference type="SUPFAM" id="SSF53756">
    <property type="entry name" value="UDP-Glycosyltransferase/glycogen phosphorylase"/>
    <property type="match status" value="1"/>
</dbReference>
<comment type="caution">
    <text evidence="1">The sequence shown here is derived from an EMBL/GenBank/DDBJ whole genome shotgun (WGS) entry which is preliminary data.</text>
</comment>
<dbReference type="EMBL" id="SLXM01000007">
    <property type="protein sequence ID" value="TCP24027.1"/>
    <property type="molecule type" value="Genomic_DNA"/>
</dbReference>
<name>A0A4R2NQI1_9FLAO</name>
<dbReference type="Proteomes" id="UP000294564">
    <property type="component" value="Unassembled WGS sequence"/>
</dbReference>